<organism evidence="2 3">
    <name type="scientific">Micromonospora fulviviridis</name>
    <dbReference type="NCBI Taxonomy" id="47860"/>
    <lineage>
        <taxon>Bacteria</taxon>
        <taxon>Bacillati</taxon>
        <taxon>Actinomycetota</taxon>
        <taxon>Actinomycetes</taxon>
        <taxon>Micromonosporales</taxon>
        <taxon>Micromonosporaceae</taxon>
        <taxon>Micromonospora</taxon>
    </lineage>
</organism>
<feature type="compositionally biased region" description="Basic and acidic residues" evidence="1">
    <location>
        <begin position="68"/>
        <end position="107"/>
    </location>
</feature>
<dbReference type="EMBL" id="JBEXRX010000006">
    <property type="protein sequence ID" value="MEU0151145.1"/>
    <property type="molecule type" value="Genomic_DNA"/>
</dbReference>
<dbReference type="Proteomes" id="UP001550348">
    <property type="component" value="Unassembled WGS sequence"/>
</dbReference>
<accession>A0ABV2VEB1</accession>
<comment type="caution">
    <text evidence="2">The sequence shown here is derived from an EMBL/GenBank/DDBJ whole genome shotgun (WGS) entry which is preliminary data.</text>
</comment>
<reference evidence="2 3" key="1">
    <citation type="submission" date="2024-06" db="EMBL/GenBank/DDBJ databases">
        <title>The Natural Products Discovery Center: Release of the First 8490 Sequenced Strains for Exploring Actinobacteria Biosynthetic Diversity.</title>
        <authorList>
            <person name="Kalkreuter E."/>
            <person name="Kautsar S.A."/>
            <person name="Yang D."/>
            <person name="Bader C.D."/>
            <person name="Teijaro C.N."/>
            <person name="Fluegel L."/>
            <person name="Davis C.M."/>
            <person name="Simpson J.R."/>
            <person name="Lauterbach L."/>
            <person name="Steele A.D."/>
            <person name="Gui C."/>
            <person name="Meng S."/>
            <person name="Li G."/>
            <person name="Viehrig K."/>
            <person name="Ye F."/>
            <person name="Su P."/>
            <person name="Kiefer A.F."/>
            <person name="Nichols A."/>
            <person name="Cepeda A.J."/>
            <person name="Yan W."/>
            <person name="Fan B."/>
            <person name="Jiang Y."/>
            <person name="Adhikari A."/>
            <person name="Zheng C.-J."/>
            <person name="Schuster L."/>
            <person name="Cowan T.M."/>
            <person name="Smanski M.J."/>
            <person name="Chevrette M.G."/>
            <person name="De Carvalho L.P.S."/>
            <person name="Shen B."/>
        </authorList>
    </citation>
    <scope>NUCLEOTIDE SEQUENCE [LARGE SCALE GENOMIC DNA]</scope>
    <source>
        <strain evidence="2 3">NPDC006286</strain>
    </source>
</reference>
<gene>
    <name evidence="2" type="ORF">ABZ071_04300</name>
</gene>
<feature type="compositionally biased region" description="Basic residues" evidence="1">
    <location>
        <begin position="15"/>
        <end position="25"/>
    </location>
</feature>
<keyword evidence="3" id="KW-1185">Reference proteome</keyword>
<sequence length="326" mass="35520">MERRGAGGAPPHRVPGLRRRPRPARSGRALLVRPGRRRLVRPGGGLPARRPGVRPGRRARLGPVGRASGEDRGWPAREDDDRGWAGQPADDRSWRSGPDGRADDRAWRSGQDGPADDRSWPAGSGSREEADRTAERDESVRTGQGGWAGQGDRTDRGAWSGQGDRSGYGERAAEGWAGTGAPALAPAERSGRAVADEPDGDYWSELRTGNRWAAVRDDEHGREIRVGERRAAVHADGGGTEYRVEDRWASVRGRAVHGEADSGWAQESRPALPAGGVPVPDEWRPPTQRSGQPEWRQVEPEPARYGYPPRDDAPRAGGARATERWR</sequence>
<feature type="compositionally biased region" description="Basic residues" evidence="1">
    <location>
        <begin position="51"/>
        <end position="60"/>
    </location>
</feature>
<protein>
    <recommendedName>
        <fullName evidence="4">SWFGD domain-containing protein</fullName>
    </recommendedName>
</protein>
<feature type="compositionally biased region" description="Basic and acidic residues" evidence="1">
    <location>
        <begin position="126"/>
        <end position="140"/>
    </location>
</feature>
<name>A0ABV2VEB1_9ACTN</name>
<evidence type="ECO:0000256" key="1">
    <source>
        <dbReference type="SAM" id="MobiDB-lite"/>
    </source>
</evidence>
<feature type="region of interest" description="Disordered" evidence="1">
    <location>
        <begin position="255"/>
        <end position="326"/>
    </location>
</feature>
<proteinExistence type="predicted"/>
<evidence type="ECO:0000313" key="2">
    <source>
        <dbReference type="EMBL" id="MEU0151145.1"/>
    </source>
</evidence>
<feature type="region of interest" description="Disordered" evidence="1">
    <location>
        <begin position="1"/>
        <end position="210"/>
    </location>
</feature>
<evidence type="ECO:0000313" key="3">
    <source>
        <dbReference type="Proteomes" id="UP001550348"/>
    </source>
</evidence>
<dbReference type="RefSeq" id="WP_355663247.1">
    <property type="nucleotide sequence ID" value="NZ_JBEXRX010000006.1"/>
</dbReference>
<evidence type="ECO:0008006" key="4">
    <source>
        <dbReference type="Google" id="ProtNLM"/>
    </source>
</evidence>